<dbReference type="AlphaFoldDB" id="A0A813QDF5"/>
<dbReference type="Proteomes" id="UP000663879">
    <property type="component" value="Unassembled WGS sequence"/>
</dbReference>
<dbReference type="SUPFAM" id="SSF54236">
    <property type="entry name" value="Ubiquitin-like"/>
    <property type="match status" value="1"/>
</dbReference>
<sequence>MEIIVKSLYSSEIRVQVDSNTTIEQLMDKVDKALGIKITSKSLFFSGRVLDKNRKISDYGIQNGNVVDLMME</sequence>
<keyword evidence="3" id="KW-1185">Reference proteome</keyword>
<feature type="domain" description="Ubiquitin-like" evidence="1">
    <location>
        <begin position="1"/>
        <end position="72"/>
    </location>
</feature>
<dbReference type="Gene3D" id="3.10.20.90">
    <property type="entry name" value="Phosphatidylinositol 3-kinase Catalytic Subunit, Chain A, domain 1"/>
    <property type="match status" value="1"/>
</dbReference>
<evidence type="ECO:0000259" key="1">
    <source>
        <dbReference type="PROSITE" id="PS50053"/>
    </source>
</evidence>
<dbReference type="CDD" id="cd17039">
    <property type="entry name" value="Ubl_ubiquitin_like"/>
    <property type="match status" value="1"/>
</dbReference>
<protein>
    <recommendedName>
        <fullName evidence="1">Ubiquitin-like domain-containing protein</fullName>
    </recommendedName>
</protein>
<name>A0A813QDF5_9BILA</name>
<comment type="caution">
    <text evidence="2">The sequence shown here is derived from an EMBL/GenBank/DDBJ whole genome shotgun (WGS) entry which is preliminary data.</text>
</comment>
<dbReference type="PANTHER" id="PTHR10666">
    <property type="entry name" value="UBIQUITIN"/>
    <property type="match status" value="1"/>
</dbReference>
<dbReference type="OrthoDB" id="1885901at2759"/>
<dbReference type="Pfam" id="PF00240">
    <property type="entry name" value="ubiquitin"/>
    <property type="match status" value="1"/>
</dbReference>
<dbReference type="InterPro" id="IPR029071">
    <property type="entry name" value="Ubiquitin-like_domsf"/>
</dbReference>
<evidence type="ECO:0000313" key="3">
    <source>
        <dbReference type="Proteomes" id="UP000663879"/>
    </source>
</evidence>
<organism evidence="2 3">
    <name type="scientific">Brachionus calyciflorus</name>
    <dbReference type="NCBI Taxonomy" id="104777"/>
    <lineage>
        <taxon>Eukaryota</taxon>
        <taxon>Metazoa</taxon>
        <taxon>Spiralia</taxon>
        <taxon>Gnathifera</taxon>
        <taxon>Rotifera</taxon>
        <taxon>Eurotatoria</taxon>
        <taxon>Monogononta</taxon>
        <taxon>Pseudotrocha</taxon>
        <taxon>Ploima</taxon>
        <taxon>Brachionidae</taxon>
        <taxon>Brachionus</taxon>
    </lineage>
</organism>
<proteinExistence type="predicted"/>
<dbReference type="EMBL" id="CAJNOC010000470">
    <property type="protein sequence ID" value="CAF0765399.1"/>
    <property type="molecule type" value="Genomic_DNA"/>
</dbReference>
<dbReference type="PRINTS" id="PR00348">
    <property type="entry name" value="UBIQUITIN"/>
</dbReference>
<dbReference type="InterPro" id="IPR050158">
    <property type="entry name" value="Ubiquitin_ubiquitin-like"/>
</dbReference>
<reference evidence="2" key="1">
    <citation type="submission" date="2021-02" db="EMBL/GenBank/DDBJ databases">
        <authorList>
            <person name="Nowell W R."/>
        </authorList>
    </citation>
    <scope>NUCLEOTIDE SEQUENCE</scope>
    <source>
        <strain evidence="2">Ploen Becks lab</strain>
    </source>
</reference>
<dbReference type="InterPro" id="IPR000626">
    <property type="entry name" value="Ubiquitin-like_dom"/>
</dbReference>
<gene>
    <name evidence="2" type="ORF">OXX778_LOCUS4662</name>
</gene>
<dbReference type="InterPro" id="IPR019956">
    <property type="entry name" value="Ubiquitin_dom"/>
</dbReference>
<dbReference type="PROSITE" id="PS50053">
    <property type="entry name" value="UBIQUITIN_2"/>
    <property type="match status" value="1"/>
</dbReference>
<accession>A0A813QDF5</accession>
<evidence type="ECO:0000313" key="2">
    <source>
        <dbReference type="EMBL" id="CAF0765399.1"/>
    </source>
</evidence>
<dbReference type="SMART" id="SM00213">
    <property type="entry name" value="UBQ"/>
    <property type="match status" value="1"/>
</dbReference>